<proteinExistence type="predicted"/>
<dbReference type="Pfam" id="PF02811">
    <property type="entry name" value="PHP"/>
    <property type="match status" value="1"/>
</dbReference>
<sequence>MKLYYDLHIHSLLSPCADNDMTPHNIINMAKLKGLDVISVTDHNCTLNLESFLEVANLLDILFIPGVEIETEEEIHVLLYFKHKDVCIIREFQDIIEKHLPFIKLREDIYGNQYTVDTQDNVIGSYEKLLLQPLSLSLKQIYEISKFYNMVFVPAHINRQSFGIIGRLGFLPEELIDLTFLEVSRITEIEFVKFLPQNRNYIFLHSSDAHHLWEINEREFFIESDILYTIFFD</sequence>
<reference evidence="2" key="1">
    <citation type="journal article" date="2020" name="mSystems">
        <title>Genome- and Community-Level Interaction Insights into Carbon Utilization and Element Cycling Functions of Hydrothermarchaeota in Hydrothermal Sediment.</title>
        <authorList>
            <person name="Zhou Z."/>
            <person name="Liu Y."/>
            <person name="Xu W."/>
            <person name="Pan J."/>
            <person name="Luo Z.H."/>
            <person name="Li M."/>
        </authorList>
    </citation>
    <scope>NUCLEOTIDE SEQUENCE [LARGE SCALE GENOMIC DNA]</scope>
    <source>
        <strain evidence="2">SpSt-102</strain>
    </source>
</reference>
<gene>
    <name evidence="2" type="ORF">ENL71_02900</name>
</gene>
<protein>
    <submittedName>
        <fullName evidence="2">PHP domain-containing protein</fullName>
    </submittedName>
</protein>
<dbReference type="CDD" id="cd07432">
    <property type="entry name" value="PHP_HisPPase"/>
    <property type="match status" value="1"/>
</dbReference>
<comment type="caution">
    <text evidence="2">The sequence shown here is derived from an EMBL/GenBank/DDBJ whole genome shotgun (WGS) entry which is preliminary data.</text>
</comment>
<name>A0A7C5V1S9_9FIRM</name>
<accession>A0A7C5V1S9</accession>
<dbReference type="InterPro" id="IPR052018">
    <property type="entry name" value="PHP_domain"/>
</dbReference>
<dbReference type="SMART" id="SM00481">
    <property type="entry name" value="POLIIIAc"/>
    <property type="match status" value="1"/>
</dbReference>
<dbReference type="EMBL" id="DRUZ01000037">
    <property type="protein sequence ID" value="HHS01469.1"/>
    <property type="molecule type" value="Genomic_DNA"/>
</dbReference>
<feature type="domain" description="Polymerase/histidinol phosphatase N-terminal" evidence="1">
    <location>
        <begin position="5"/>
        <end position="73"/>
    </location>
</feature>
<organism evidence="2">
    <name type="scientific">Caldicellulosiruptor owensensis</name>
    <dbReference type="NCBI Taxonomy" id="55205"/>
    <lineage>
        <taxon>Bacteria</taxon>
        <taxon>Bacillati</taxon>
        <taxon>Bacillota</taxon>
        <taxon>Bacillota incertae sedis</taxon>
        <taxon>Caldicellulosiruptorales</taxon>
        <taxon>Caldicellulosiruptoraceae</taxon>
        <taxon>Caldicellulosiruptor</taxon>
    </lineage>
</organism>
<dbReference type="SUPFAM" id="SSF89550">
    <property type="entry name" value="PHP domain-like"/>
    <property type="match status" value="1"/>
</dbReference>
<dbReference type="InterPro" id="IPR004013">
    <property type="entry name" value="PHP_dom"/>
</dbReference>
<dbReference type="InterPro" id="IPR003141">
    <property type="entry name" value="Pol/His_phosphatase_N"/>
</dbReference>
<evidence type="ECO:0000259" key="1">
    <source>
        <dbReference type="SMART" id="SM00481"/>
    </source>
</evidence>
<dbReference type="GO" id="GO:0004534">
    <property type="term" value="F:5'-3' RNA exonuclease activity"/>
    <property type="evidence" value="ECO:0007669"/>
    <property type="project" value="TreeGrafter"/>
</dbReference>
<dbReference type="Gene3D" id="3.20.20.140">
    <property type="entry name" value="Metal-dependent hydrolases"/>
    <property type="match status" value="1"/>
</dbReference>
<dbReference type="AlphaFoldDB" id="A0A7C5V1S9"/>
<evidence type="ECO:0000313" key="2">
    <source>
        <dbReference type="EMBL" id="HHS01469.1"/>
    </source>
</evidence>
<dbReference type="PANTHER" id="PTHR42924">
    <property type="entry name" value="EXONUCLEASE"/>
    <property type="match status" value="1"/>
</dbReference>
<dbReference type="GO" id="GO:0035312">
    <property type="term" value="F:5'-3' DNA exonuclease activity"/>
    <property type="evidence" value="ECO:0007669"/>
    <property type="project" value="TreeGrafter"/>
</dbReference>
<dbReference type="InterPro" id="IPR016195">
    <property type="entry name" value="Pol/histidinol_Pase-like"/>
</dbReference>
<dbReference type="PANTHER" id="PTHR42924:SF3">
    <property type="entry name" value="POLYMERASE_HISTIDINOL PHOSPHATASE N-TERMINAL DOMAIN-CONTAINING PROTEIN"/>
    <property type="match status" value="1"/>
</dbReference>